<name>E5EPF6_9CAUD</name>
<dbReference type="Proteomes" id="UP000008731">
    <property type="component" value="Segment"/>
</dbReference>
<dbReference type="GeneID" id="9926456"/>
<evidence type="ECO:0000313" key="2">
    <source>
        <dbReference type="Proteomes" id="UP000008731"/>
    </source>
</evidence>
<dbReference type="EMBL" id="HM004124">
    <property type="protein sequence ID" value="ADG59922.1"/>
    <property type="molecule type" value="Genomic_DNA"/>
</dbReference>
<evidence type="ECO:0000313" key="1">
    <source>
        <dbReference type="EMBL" id="ADG59922.1"/>
    </source>
</evidence>
<sequence>MYQITFTSLERLVKYVEGVKRPLLAKNQVSSVEHASLTKRLKAQLTEAKALYALTLRYPLIAVSQPDIKWIIKNILPSQQELDDFYKMLGEK</sequence>
<dbReference type="RefSeq" id="YP_004010159.1">
    <property type="nucleotide sequence ID" value="NC_014663.1"/>
</dbReference>
<organism evidence="1 2">
    <name type="scientific">Acinetobacter phage Acj9</name>
    <dbReference type="NCBI Taxonomy" id="760939"/>
    <lineage>
        <taxon>Viruses</taxon>
        <taxon>Duplodnaviria</taxon>
        <taxon>Heunggongvirae</taxon>
        <taxon>Uroviricota</taxon>
        <taxon>Caudoviricetes</taxon>
        <taxon>Pantevenvirales</taxon>
        <taxon>Straboviridae</taxon>
        <taxon>Twarogvirinae</taxon>
        <taxon>Acajnonavirus</taxon>
        <taxon>Acajnonavirus acj9</taxon>
    </lineage>
</organism>
<accession>E5EPF6</accession>
<gene>
    <name evidence="1" type="ORF">Acj9p022</name>
</gene>
<reference evidence="1 2" key="1">
    <citation type="journal article" date="2010" name="Virol. J.">
        <title>Genomes of the T4-related bacteriophages as windows on microbial genome evolution.</title>
        <authorList>
            <person name="Petrov V.M."/>
            <person name="Ratnayaka S."/>
            <person name="Nolan J.M."/>
            <person name="Miller E.S."/>
            <person name="Karam J.D."/>
        </authorList>
    </citation>
    <scope>NUCLEOTIDE SEQUENCE [LARGE SCALE GENOMIC DNA]</scope>
</reference>
<proteinExistence type="predicted"/>
<keyword evidence="2" id="KW-1185">Reference proteome</keyword>
<dbReference type="KEGG" id="vg:9926456"/>
<protein>
    <submittedName>
        <fullName evidence="1">Uncharacterized protein</fullName>
    </submittedName>
</protein>